<dbReference type="PhylomeDB" id="A0A0A2K8T3"/>
<protein>
    <submittedName>
        <fullName evidence="1">Uncharacterized protein</fullName>
    </submittedName>
</protein>
<keyword evidence="2" id="KW-1185">Reference proteome</keyword>
<accession>A0A0A2K8T3</accession>
<sequence length="32" mass="3726">MVNPEGRFFFEARGYFGPEENPLTEAQCNFLD</sequence>
<evidence type="ECO:0000313" key="2">
    <source>
        <dbReference type="Proteomes" id="UP000030104"/>
    </source>
</evidence>
<dbReference type="AlphaFoldDB" id="A0A0A2K8T3"/>
<organism evidence="1 2">
    <name type="scientific">Penicillium italicum</name>
    <name type="common">Blue mold</name>
    <dbReference type="NCBI Taxonomy" id="40296"/>
    <lineage>
        <taxon>Eukaryota</taxon>
        <taxon>Fungi</taxon>
        <taxon>Dikarya</taxon>
        <taxon>Ascomycota</taxon>
        <taxon>Pezizomycotina</taxon>
        <taxon>Eurotiomycetes</taxon>
        <taxon>Eurotiomycetidae</taxon>
        <taxon>Eurotiales</taxon>
        <taxon>Aspergillaceae</taxon>
        <taxon>Penicillium</taxon>
    </lineage>
</organism>
<dbReference type="Proteomes" id="UP000030104">
    <property type="component" value="Unassembled WGS sequence"/>
</dbReference>
<proteinExistence type="predicted"/>
<gene>
    <name evidence="1" type="ORF">PITC_087050</name>
</gene>
<dbReference type="EMBL" id="JQGA01001602">
    <property type="protein sequence ID" value="KGO64209.1"/>
    <property type="molecule type" value="Genomic_DNA"/>
</dbReference>
<dbReference type="HOGENOM" id="CLU_3392471_0_0_1"/>
<reference evidence="1 2" key="1">
    <citation type="journal article" date="2015" name="Mol. Plant Microbe Interact.">
        <title>Genome, transcriptome, and functional analyses of Penicillium expansum provide new insights into secondary metabolism and pathogenicity.</title>
        <authorList>
            <person name="Ballester A.R."/>
            <person name="Marcet-Houben M."/>
            <person name="Levin E."/>
            <person name="Sela N."/>
            <person name="Selma-Lazaro C."/>
            <person name="Carmona L."/>
            <person name="Wisniewski M."/>
            <person name="Droby S."/>
            <person name="Gonzalez-Candelas L."/>
            <person name="Gabaldon T."/>
        </authorList>
    </citation>
    <scope>NUCLEOTIDE SEQUENCE [LARGE SCALE GENOMIC DNA]</scope>
    <source>
        <strain evidence="1 2">PHI-1</strain>
    </source>
</reference>
<name>A0A0A2K8T3_PENIT</name>
<evidence type="ECO:0000313" key="1">
    <source>
        <dbReference type="EMBL" id="KGO64209.1"/>
    </source>
</evidence>
<comment type="caution">
    <text evidence="1">The sequence shown here is derived from an EMBL/GenBank/DDBJ whole genome shotgun (WGS) entry which is preliminary data.</text>
</comment>